<keyword evidence="4" id="KW-0503">Monooxygenase</keyword>
<dbReference type="EMBL" id="JACKVK010000013">
    <property type="protein sequence ID" value="MCV7424042.1"/>
    <property type="molecule type" value="Genomic_DNA"/>
</dbReference>
<keyword evidence="3" id="KW-0560">Oxidoreductase</keyword>
<organism evidence="7 8">
    <name type="scientific">Mycobacterium yunnanensis</name>
    <dbReference type="NCBI Taxonomy" id="368477"/>
    <lineage>
        <taxon>Bacteria</taxon>
        <taxon>Bacillati</taxon>
        <taxon>Actinomycetota</taxon>
        <taxon>Actinomycetes</taxon>
        <taxon>Mycobacteriales</taxon>
        <taxon>Mycobacteriaceae</taxon>
        <taxon>Mycobacterium</taxon>
    </lineage>
</organism>
<dbReference type="InterPro" id="IPR051260">
    <property type="entry name" value="Diverse_substr_monoxygenases"/>
</dbReference>
<dbReference type="PANTHER" id="PTHR30011:SF16">
    <property type="entry name" value="C2H2 FINGER DOMAIN TRANSCRIPTION FACTOR (EUROFUNG)-RELATED"/>
    <property type="match status" value="1"/>
</dbReference>
<evidence type="ECO:0000256" key="4">
    <source>
        <dbReference type="ARBA" id="ARBA00023033"/>
    </source>
</evidence>
<evidence type="ECO:0000256" key="1">
    <source>
        <dbReference type="ARBA" id="ARBA00022630"/>
    </source>
</evidence>
<reference evidence="7" key="1">
    <citation type="submission" date="2020-07" db="EMBL/GenBank/DDBJ databases">
        <authorList>
            <person name="Pettersson B.M.F."/>
            <person name="Behra P.R.K."/>
            <person name="Ramesh M."/>
            <person name="Das S."/>
            <person name="Dasgupta S."/>
            <person name="Kirsebom L.A."/>
        </authorList>
    </citation>
    <scope>NUCLEOTIDE SEQUENCE</scope>
    <source>
        <strain evidence="7">DSM 44838</strain>
    </source>
</reference>
<dbReference type="Gene3D" id="3.20.20.30">
    <property type="entry name" value="Luciferase-like domain"/>
    <property type="match status" value="2"/>
</dbReference>
<dbReference type="GO" id="GO:0016705">
    <property type="term" value="F:oxidoreductase activity, acting on paired donors, with incorporation or reduction of molecular oxygen"/>
    <property type="evidence" value="ECO:0007669"/>
    <property type="project" value="InterPro"/>
</dbReference>
<dbReference type="Proteomes" id="UP001141629">
    <property type="component" value="Unassembled WGS sequence"/>
</dbReference>
<dbReference type="RefSeq" id="WP_263999020.1">
    <property type="nucleotide sequence ID" value="NZ_JACKVK010000013.1"/>
</dbReference>
<protein>
    <submittedName>
        <fullName evidence="7">LLM class flavin-dependent oxidoreductase</fullName>
    </submittedName>
</protein>
<dbReference type="InterPro" id="IPR036661">
    <property type="entry name" value="Luciferase-like_sf"/>
</dbReference>
<accession>A0A9X3C4Z2</accession>
<keyword evidence="8" id="KW-1185">Reference proteome</keyword>
<name>A0A9X3C4Z2_9MYCO</name>
<dbReference type="SUPFAM" id="SSF51679">
    <property type="entry name" value="Bacterial luciferase-like"/>
    <property type="match status" value="1"/>
</dbReference>
<dbReference type="GO" id="GO:0004497">
    <property type="term" value="F:monooxygenase activity"/>
    <property type="evidence" value="ECO:0007669"/>
    <property type="project" value="UniProtKB-KW"/>
</dbReference>
<dbReference type="PANTHER" id="PTHR30011">
    <property type="entry name" value="ALKANESULFONATE MONOOXYGENASE-RELATED"/>
    <property type="match status" value="1"/>
</dbReference>
<keyword evidence="1" id="KW-0285">Flavoprotein</keyword>
<keyword evidence="2" id="KW-0288">FMN</keyword>
<evidence type="ECO:0000313" key="8">
    <source>
        <dbReference type="Proteomes" id="UP001141629"/>
    </source>
</evidence>
<proteinExistence type="predicted"/>
<sequence length="352" mass="37856">MSVFGLGIELDGEGSHPASWRRANHPPSESLSGRTLLARVRAAENAGFTLATFDDSIVPPRGDVRARVDAVNRASFVAAATSTIGLVPVVETTYAEPFHTASQLATLDYASRGRGGWIAARARDAAIARAWGRPAVRADDLDREQRDSVTVVRALWDSWEDDAVIRDYATGRFLDRDKLHYVDFEGESFSVKGPAIVPRPPQGQLVVFGTGADQPLVDVVLVVESEREAAVAAAQRSPGLAFVEVSVALDLAGVTAAERLAELDRHHPAQTPSRLQYVGPPGGLVDLLDDLARHADGVRLFPAVIDEDLPVLARYVLPALFRSGVAHRPVPGSSLRDNLGLARPSNRHARTP</sequence>
<evidence type="ECO:0000259" key="6">
    <source>
        <dbReference type="Pfam" id="PF00296"/>
    </source>
</evidence>
<evidence type="ECO:0000256" key="3">
    <source>
        <dbReference type="ARBA" id="ARBA00023002"/>
    </source>
</evidence>
<evidence type="ECO:0000256" key="5">
    <source>
        <dbReference type="SAM" id="MobiDB-lite"/>
    </source>
</evidence>
<comment type="caution">
    <text evidence="7">The sequence shown here is derived from an EMBL/GenBank/DDBJ whole genome shotgun (WGS) entry which is preliminary data.</text>
</comment>
<dbReference type="Pfam" id="PF00296">
    <property type="entry name" value="Bac_luciferase"/>
    <property type="match status" value="1"/>
</dbReference>
<gene>
    <name evidence="7" type="ORF">H7K45_26150</name>
</gene>
<feature type="region of interest" description="Disordered" evidence="5">
    <location>
        <begin position="333"/>
        <end position="352"/>
    </location>
</feature>
<dbReference type="InterPro" id="IPR011251">
    <property type="entry name" value="Luciferase-like_dom"/>
</dbReference>
<feature type="domain" description="Luciferase-like" evidence="6">
    <location>
        <begin position="20"/>
        <end position="211"/>
    </location>
</feature>
<evidence type="ECO:0000313" key="7">
    <source>
        <dbReference type="EMBL" id="MCV7424042.1"/>
    </source>
</evidence>
<evidence type="ECO:0000256" key="2">
    <source>
        <dbReference type="ARBA" id="ARBA00022643"/>
    </source>
</evidence>
<dbReference type="AlphaFoldDB" id="A0A9X3C4Z2"/>
<reference evidence="7" key="2">
    <citation type="journal article" date="2022" name="BMC Genomics">
        <title>Comparative genome analysis of mycobacteria focusing on tRNA and non-coding RNA.</title>
        <authorList>
            <person name="Behra P.R.K."/>
            <person name="Pettersson B.M.F."/>
            <person name="Ramesh M."/>
            <person name="Das S."/>
            <person name="Dasgupta S."/>
            <person name="Kirsebom L.A."/>
        </authorList>
    </citation>
    <scope>NUCLEOTIDE SEQUENCE</scope>
    <source>
        <strain evidence="7">DSM 44838</strain>
    </source>
</reference>